<dbReference type="GeneID" id="6080843"/>
<name>B0DM99_LACBS</name>
<proteinExistence type="predicted"/>
<dbReference type="KEGG" id="lbc:LACBIDRAFT_304761"/>
<dbReference type="OrthoDB" id="6132182at2759"/>
<dbReference type="RefSeq" id="XP_001885050.1">
    <property type="nucleotide sequence ID" value="XM_001885015.1"/>
</dbReference>
<organism evidence="6">
    <name type="scientific">Laccaria bicolor (strain S238N-H82 / ATCC MYA-4686)</name>
    <name type="common">Bicoloured deceiver</name>
    <name type="synonym">Laccaria laccata var. bicolor</name>
    <dbReference type="NCBI Taxonomy" id="486041"/>
    <lineage>
        <taxon>Eukaryota</taxon>
        <taxon>Fungi</taxon>
        <taxon>Dikarya</taxon>
        <taxon>Basidiomycota</taxon>
        <taxon>Agaricomycotina</taxon>
        <taxon>Agaricomycetes</taxon>
        <taxon>Agaricomycetidae</taxon>
        <taxon>Agaricales</taxon>
        <taxon>Agaricineae</taxon>
        <taxon>Hydnangiaceae</taxon>
        <taxon>Laccaria</taxon>
    </lineage>
</organism>
<gene>
    <name evidence="5" type="ORF">LACBIDRAFT_304761</name>
</gene>
<dbReference type="GO" id="GO:0004497">
    <property type="term" value="F:monooxygenase activity"/>
    <property type="evidence" value="ECO:0007669"/>
    <property type="project" value="UniProtKB-KW"/>
</dbReference>
<dbReference type="Pfam" id="PF18132">
    <property type="entry name" value="Tyrosinase_C"/>
    <property type="match status" value="1"/>
</dbReference>
<dbReference type="HOGENOM" id="CLU_114594_0_0_1"/>
<dbReference type="InterPro" id="IPR041640">
    <property type="entry name" value="Tyrosinase_C"/>
</dbReference>
<accession>B0DM99</accession>
<feature type="domain" description="Tyrosinase C-terminal" evidence="4">
    <location>
        <begin position="5"/>
        <end position="115"/>
    </location>
</feature>
<evidence type="ECO:0000256" key="1">
    <source>
        <dbReference type="ARBA" id="ARBA00001973"/>
    </source>
</evidence>
<dbReference type="AlphaFoldDB" id="B0DM99"/>
<evidence type="ECO:0000313" key="6">
    <source>
        <dbReference type="Proteomes" id="UP000001194"/>
    </source>
</evidence>
<dbReference type="InParanoid" id="B0DM99"/>
<dbReference type="Proteomes" id="UP000001194">
    <property type="component" value="Unassembled WGS sequence"/>
</dbReference>
<keyword evidence="3" id="KW-0503">Monooxygenase</keyword>
<comment type="cofactor">
    <cofactor evidence="1">
        <name>Cu(2+)</name>
        <dbReference type="ChEBI" id="CHEBI:29036"/>
    </cofactor>
</comment>
<evidence type="ECO:0000256" key="3">
    <source>
        <dbReference type="ARBA" id="ARBA00023033"/>
    </source>
</evidence>
<keyword evidence="2" id="KW-0560">Oxidoreductase</keyword>
<dbReference type="STRING" id="486041.B0DM99"/>
<reference evidence="5 6" key="1">
    <citation type="journal article" date="2008" name="Nature">
        <title>The genome of Laccaria bicolor provides insights into mycorrhizal symbiosis.</title>
        <authorList>
            <person name="Martin F."/>
            <person name="Aerts A."/>
            <person name="Ahren D."/>
            <person name="Brun A."/>
            <person name="Danchin E.G.J."/>
            <person name="Duchaussoy F."/>
            <person name="Gibon J."/>
            <person name="Kohler A."/>
            <person name="Lindquist E."/>
            <person name="Pereda V."/>
            <person name="Salamov A."/>
            <person name="Shapiro H.J."/>
            <person name="Wuyts J."/>
            <person name="Blaudez D."/>
            <person name="Buee M."/>
            <person name="Brokstein P."/>
            <person name="Canbaeck B."/>
            <person name="Cohen D."/>
            <person name="Courty P.E."/>
            <person name="Coutinho P.M."/>
            <person name="Delaruelle C."/>
            <person name="Detter J.C."/>
            <person name="Deveau A."/>
            <person name="DiFazio S."/>
            <person name="Duplessis S."/>
            <person name="Fraissinet-Tachet L."/>
            <person name="Lucic E."/>
            <person name="Frey-Klett P."/>
            <person name="Fourrey C."/>
            <person name="Feussner I."/>
            <person name="Gay G."/>
            <person name="Grimwood J."/>
            <person name="Hoegger P.J."/>
            <person name="Jain P."/>
            <person name="Kilaru S."/>
            <person name="Labbe J."/>
            <person name="Lin Y.C."/>
            <person name="Legue V."/>
            <person name="Le Tacon F."/>
            <person name="Marmeisse R."/>
            <person name="Melayah D."/>
            <person name="Montanini B."/>
            <person name="Muratet M."/>
            <person name="Nehls U."/>
            <person name="Niculita-Hirzel H."/>
            <person name="Oudot-Le Secq M.P."/>
            <person name="Peter M."/>
            <person name="Quesneville H."/>
            <person name="Rajashekar B."/>
            <person name="Reich M."/>
            <person name="Rouhier N."/>
            <person name="Schmutz J."/>
            <person name="Yin T."/>
            <person name="Chalot M."/>
            <person name="Henrissat B."/>
            <person name="Kuees U."/>
            <person name="Lucas S."/>
            <person name="Van de Peer Y."/>
            <person name="Podila G.K."/>
            <person name="Polle A."/>
            <person name="Pukkila P.J."/>
            <person name="Richardson P.M."/>
            <person name="Rouze P."/>
            <person name="Sanders I.R."/>
            <person name="Stajich J.E."/>
            <person name="Tunlid A."/>
            <person name="Tuskan G."/>
            <person name="Grigoriev I.V."/>
        </authorList>
    </citation>
    <scope>NUCLEOTIDE SEQUENCE [LARGE SCALE GENOMIC DNA]</scope>
    <source>
        <strain evidence="6">S238N-H82 / ATCC MYA-4686</strain>
    </source>
</reference>
<dbReference type="Gene3D" id="2.60.310.20">
    <property type="match status" value="1"/>
</dbReference>
<keyword evidence="6" id="KW-1185">Reference proteome</keyword>
<protein>
    <submittedName>
        <fullName evidence="5">Predicted protein</fullName>
    </submittedName>
</protein>
<evidence type="ECO:0000313" key="5">
    <source>
        <dbReference type="EMBL" id="EDR04159.1"/>
    </source>
</evidence>
<dbReference type="EMBL" id="DS547119">
    <property type="protein sequence ID" value="EDR04159.1"/>
    <property type="molecule type" value="Genomic_DNA"/>
</dbReference>
<sequence>MSFWDWTARIECEKYELGQSYTVIVFLGEVPKDPMDWLICPQFVGAHHAIVDSGSGGNRGPVLEEGFVHLSTAIAERSHLGSLEPSAVEPYLKRNLNWRVQKKDESAAQLNSLEVCIFATRMIHPPDSDFPVPAEKRRFGAITHGRQGGCRSL</sequence>
<evidence type="ECO:0000256" key="2">
    <source>
        <dbReference type="ARBA" id="ARBA00023002"/>
    </source>
</evidence>
<evidence type="ECO:0000259" key="4">
    <source>
        <dbReference type="Pfam" id="PF18132"/>
    </source>
</evidence>